<dbReference type="Proteomes" id="UP000449209">
    <property type="component" value="Unassembled WGS sequence"/>
</dbReference>
<feature type="compositionally biased region" description="Polar residues" evidence="2">
    <location>
        <begin position="131"/>
        <end position="152"/>
    </location>
</feature>
<evidence type="ECO:0000313" key="3">
    <source>
        <dbReference type="EMBL" id="MYV17570.1"/>
    </source>
</evidence>
<feature type="region of interest" description="Disordered" evidence="2">
    <location>
        <begin position="52"/>
        <end position="74"/>
    </location>
</feature>
<reference evidence="3 4" key="1">
    <citation type="journal article" date="2019" name="Appl. Environ. Microbiol.">
        <title>Genetic determinants of hydroxycinnamic acid metabolism in heterofermentative lactobacilli.</title>
        <authorList>
            <person name="Gaur G."/>
            <person name="Oh J.H."/>
            <person name="Filannino P."/>
            <person name="Gobbetti M."/>
            <person name="van Pijkeren J.P."/>
            <person name="Ganzle M.G."/>
        </authorList>
    </citation>
    <scope>NUCLEOTIDE SEQUENCE [LARGE SCALE GENOMIC DNA]</scope>
    <source>
        <strain evidence="3 4">C5</strain>
    </source>
</reference>
<feature type="non-terminal residue" evidence="3">
    <location>
        <position position="372"/>
    </location>
</feature>
<dbReference type="SUPFAM" id="SSF69360">
    <property type="entry name" value="Cell wall binding repeat"/>
    <property type="match status" value="1"/>
</dbReference>
<feature type="compositionally biased region" description="Low complexity" evidence="2">
    <location>
        <begin position="99"/>
        <end position="111"/>
    </location>
</feature>
<feature type="compositionally biased region" description="Polar residues" evidence="2">
    <location>
        <begin position="65"/>
        <end position="74"/>
    </location>
</feature>
<keyword evidence="1" id="KW-0677">Repeat</keyword>
<dbReference type="EMBL" id="WEZQ01000015">
    <property type="protein sequence ID" value="MYV17570.1"/>
    <property type="molecule type" value="Genomic_DNA"/>
</dbReference>
<name>A0A6N9I3M7_9LACO</name>
<feature type="region of interest" description="Disordered" evidence="2">
    <location>
        <begin position="131"/>
        <end position="175"/>
    </location>
</feature>
<dbReference type="InterPro" id="IPR018337">
    <property type="entry name" value="Cell_wall/Cho-bd_repeat"/>
</dbReference>
<proteinExistence type="predicted"/>
<dbReference type="Gene3D" id="2.20.120.10">
    <property type="entry name" value="Multimodular pneumococcal cell wall endolysin, domain 3"/>
    <property type="match status" value="1"/>
</dbReference>
<evidence type="ECO:0000313" key="4">
    <source>
        <dbReference type="Proteomes" id="UP000449209"/>
    </source>
</evidence>
<gene>
    <name evidence="3" type="ORF">GB993_08635</name>
</gene>
<evidence type="ECO:0000256" key="2">
    <source>
        <dbReference type="SAM" id="MobiDB-lite"/>
    </source>
</evidence>
<dbReference type="Pfam" id="PF19127">
    <property type="entry name" value="Choline_bind_3"/>
    <property type="match status" value="1"/>
</dbReference>
<feature type="compositionally biased region" description="Low complexity" evidence="2">
    <location>
        <begin position="52"/>
        <end position="63"/>
    </location>
</feature>
<dbReference type="AlphaFoldDB" id="A0A6N9I3M7"/>
<sequence length="372" mass="40404">MIEDFTKSTENVEASKKITENKSNFNKTLLLFSVMLGFLGVGNTSAHADVDVSGTTSSSDIVGKNSASNDTENSAVTLKTSANVSSNVKNTNDEVRNFSQSTSVNTKNSSSVDVSQASSVSSFAANTSESFSASTKSDINDKTSSNISSVSNFDDKKQSNNSAESGPQAKRNSDIFKNSQYQGVETSQSSASLSETTVSAESLASKANDSASVGTLKADNGSSNVAQISRAQNLSFDVVQPVNQWVTNTNGSRSYYDKNGEKYVKGIYTINGARYHFNDDGMLTNGLSWDSKTGSWLYSDQANGELVTNDFRQANGYWYYFTNNGSIANGLTWIPQRHTWNFYDSSDHQLVTNDFRQANGYWYYFTNNGSIA</sequence>
<evidence type="ECO:0008006" key="5">
    <source>
        <dbReference type="Google" id="ProtNLM"/>
    </source>
</evidence>
<protein>
    <recommendedName>
        <fullName evidence="5">N-acetylmuramoyl-L-alanine amidase family protein</fullName>
    </recommendedName>
</protein>
<comment type="caution">
    <text evidence="3">The sequence shown here is derived from an EMBL/GenBank/DDBJ whole genome shotgun (WGS) entry which is preliminary data.</text>
</comment>
<accession>A0A6N9I3M7</accession>
<evidence type="ECO:0000256" key="1">
    <source>
        <dbReference type="ARBA" id="ARBA00022737"/>
    </source>
</evidence>
<feature type="region of interest" description="Disordered" evidence="2">
    <location>
        <begin position="87"/>
        <end position="111"/>
    </location>
</feature>
<dbReference type="Gene3D" id="2.10.270.10">
    <property type="entry name" value="Cholin Binding"/>
    <property type="match status" value="1"/>
</dbReference>
<dbReference type="Pfam" id="PF01473">
    <property type="entry name" value="Choline_bind_1"/>
    <property type="match status" value="1"/>
</dbReference>
<organism evidence="3 4">
    <name type="scientific">Furfurilactobacillus milii</name>
    <dbReference type="NCBI Taxonomy" id="2888272"/>
    <lineage>
        <taxon>Bacteria</taxon>
        <taxon>Bacillati</taxon>
        <taxon>Bacillota</taxon>
        <taxon>Bacilli</taxon>
        <taxon>Lactobacillales</taxon>
        <taxon>Lactobacillaceae</taxon>
        <taxon>Furfurilactobacillus</taxon>
    </lineage>
</organism>